<keyword evidence="2" id="KW-0812">Transmembrane</keyword>
<keyword evidence="2" id="KW-1133">Transmembrane helix</keyword>
<accession>A0A2N5TK04</accession>
<protein>
    <submittedName>
        <fullName evidence="3">Uncharacterized protein</fullName>
    </submittedName>
</protein>
<feature type="compositionally biased region" description="Pro residues" evidence="1">
    <location>
        <begin position="119"/>
        <end position="132"/>
    </location>
</feature>
<evidence type="ECO:0000313" key="4">
    <source>
        <dbReference type="Proteomes" id="UP000235388"/>
    </source>
</evidence>
<keyword evidence="2" id="KW-0472">Membrane</keyword>
<evidence type="ECO:0000313" key="3">
    <source>
        <dbReference type="EMBL" id="PLW25811.1"/>
    </source>
</evidence>
<organism evidence="3 4">
    <name type="scientific">Puccinia coronata f. sp. avenae</name>
    <dbReference type="NCBI Taxonomy" id="200324"/>
    <lineage>
        <taxon>Eukaryota</taxon>
        <taxon>Fungi</taxon>
        <taxon>Dikarya</taxon>
        <taxon>Basidiomycota</taxon>
        <taxon>Pucciniomycotina</taxon>
        <taxon>Pucciniomycetes</taxon>
        <taxon>Pucciniales</taxon>
        <taxon>Pucciniaceae</taxon>
        <taxon>Puccinia</taxon>
    </lineage>
</organism>
<feature type="transmembrane region" description="Helical" evidence="2">
    <location>
        <begin position="194"/>
        <end position="218"/>
    </location>
</feature>
<dbReference type="AlphaFoldDB" id="A0A2N5TK04"/>
<evidence type="ECO:0000256" key="2">
    <source>
        <dbReference type="SAM" id="Phobius"/>
    </source>
</evidence>
<sequence>MASSPLLLQTPLLSSEAQQLGRSFVEPGSAVPLQAMGYAEPGSTCDRSTQWLPAAELSTSNSPAPTHFSSTTTKPSFRLITLVIASFLLSIIIMPGPNNAKWGNGSHYCVITLTAPSTPPPSGSSSPSPTPTPTTQAPLNPRVNLNKGAGPFFSILRKEKASKPEKQIQQSGGAFLLLLFSFFANNFLPKRTRLPLVIIFALQLFLFFFLSSSTLFMCSMLS</sequence>
<feature type="transmembrane region" description="Helical" evidence="2">
    <location>
        <begin position="168"/>
        <end position="188"/>
    </location>
</feature>
<comment type="caution">
    <text evidence="3">The sequence shown here is derived from an EMBL/GenBank/DDBJ whole genome shotgun (WGS) entry which is preliminary data.</text>
</comment>
<proteinExistence type="predicted"/>
<reference evidence="3 4" key="1">
    <citation type="submission" date="2017-11" db="EMBL/GenBank/DDBJ databases">
        <title>De novo assembly and phasing of dikaryotic genomes from two isolates of Puccinia coronata f. sp. avenae, the causal agent of oat crown rust.</title>
        <authorList>
            <person name="Miller M.E."/>
            <person name="Zhang Y."/>
            <person name="Omidvar V."/>
            <person name="Sperschneider J."/>
            <person name="Schwessinger B."/>
            <person name="Raley C."/>
            <person name="Palmer J.M."/>
            <person name="Garnica D."/>
            <person name="Upadhyaya N."/>
            <person name="Rathjen J."/>
            <person name="Taylor J.M."/>
            <person name="Park R.F."/>
            <person name="Dodds P.N."/>
            <person name="Hirsch C.D."/>
            <person name="Kianian S.F."/>
            <person name="Figueroa M."/>
        </authorList>
    </citation>
    <scope>NUCLEOTIDE SEQUENCE [LARGE SCALE GENOMIC DNA]</scope>
    <source>
        <strain evidence="3">12NC29</strain>
    </source>
</reference>
<name>A0A2N5TK04_9BASI</name>
<keyword evidence="4" id="KW-1185">Reference proteome</keyword>
<feature type="region of interest" description="Disordered" evidence="1">
    <location>
        <begin position="119"/>
        <end position="142"/>
    </location>
</feature>
<dbReference type="Proteomes" id="UP000235388">
    <property type="component" value="Unassembled WGS sequence"/>
</dbReference>
<evidence type="ECO:0000256" key="1">
    <source>
        <dbReference type="SAM" id="MobiDB-lite"/>
    </source>
</evidence>
<dbReference type="EMBL" id="PGCJ01000586">
    <property type="protein sequence ID" value="PLW25811.1"/>
    <property type="molecule type" value="Genomic_DNA"/>
</dbReference>
<gene>
    <name evidence="3" type="ORF">PCANC_24592</name>
</gene>
<feature type="transmembrane region" description="Helical" evidence="2">
    <location>
        <begin position="76"/>
        <end position="94"/>
    </location>
</feature>